<dbReference type="Proteomes" id="UP000440096">
    <property type="component" value="Unassembled WGS sequence"/>
</dbReference>
<keyword evidence="2" id="KW-0238">DNA-binding</keyword>
<evidence type="ECO:0000259" key="4">
    <source>
        <dbReference type="PROSITE" id="PS50943"/>
    </source>
</evidence>
<evidence type="ECO:0000256" key="1">
    <source>
        <dbReference type="ARBA" id="ARBA00023015"/>
    </source>
</evidence>
<dbReference type="PROSITE" id="PS50943">
    <property type="entry name" value="HTH_CROC1"/>
    <property type="match status" value="1"/>
</dbReference>
<dbReference type="InterPro" id="IPR010982">
    <property type="entry name" value="Lambda_DNA-bd_dom_sf"/>
</dbReference>
<evidence type="ECO:0000313" key="6">
    <source>
        <dbReference type="Proteomes" id="UP000440096"/>
    </source>
</evidence>
<keyword evidence="1" id="KW-0805">Transcription regulation</keyword>
<dbReference type="Gene3D" id="1.10.260.40">
    <property type="entry name" value="lambda repressor-like DNA-binding domains"/>
    <property type="match status" value="1"/>
</dbReference>
<dbReference type="InterPro" id="IPR050807">
    <property type="entry name" value="TransReg_Diox_bact_type"/>
</dbReference>
<gene>
    <name evidence="5" type="ORF">GKO32_24780</name>
</gene>
<dbReference type="AlphaFoldDB" id="A0A6N7Z5X6"/>
<dbReference type="PANTHER" id="PTHR46797:SF23">
    <property type="entry name" value="HTH-TYPE TRANSCRIPTIONAL REGULATOR SUTR"/>
    <property type="match status" value="1"/>
</dbReference>
<keyword evidence="6" id="KW-1185">Reference proteome</keyword>
<evidence type="ECO:0000256" key="3">
    <source>
        <dbReference type="ARBA" id="ARBA00023163"/>
    </source>
</evidence>
<accession>A0A6N7Z5X6</accession>
<dbReference type="CDD" id="cd00093">
    <property type="entry name" value="HTH_XRE"/>
    <property type="match status" value="1"/>
</dbReference>
<protein>
    <submittedName>
        <fullName evidence="5">Helix-turn-helix domain-containing protein</fullName>
    </submittedName>
</protein>
<proteinExistence type="predicted"/>
<keyword evidence="3" id="KW-0804">Transcription</keyword>
<evidence type="ECO:0000313" key="5">
    <source>
        <dbReference type="EMBL" id="MTD57169.1"/>
    </source>
</evidence>
<dbReference type="SMART" id="SM00530">
    <property type="entry name" value="HTH_XRE"/>
    <property type="match status" value="1"/>
</dbReference>
<dbReference type="GO" id="GO:0005829">
    <property type="term" value="C:cytosol"/>
    <property type="evidence" value="ECO:0007669"/>
    <property type="project" value="TreeGrafter"/>
</dbReference>
<dbReference type="SUPFAM" id="SSF47413">
    <property type="entry name" value="lambda repressor-like DNA-binding domains"/>
    <property type="match status" value="1"/>
</dbReference>
<feature type="domain" description="HTH cro/C1-type" evidence="4">
    <location>
        <begin position="35"/>
        <end position="89"/>
    </location>
</feature>
<dbReference type="Pfam" id="PF01381">
    <property type="entry name" value="HTH_3"/>
    <property type="match status" value="1"/>
</dbReference>
<dbReference type="PANTHER" id="PTHR46797">
    <property type="entry name" value="HTH-TYPE TRANSCRIPTIONAL REGULATOR"/>
    <property type="match status" value="1"/>
</dbReference>
<dbReference type="EMBL" id="WMBA01000044">
    <property type="protein sequence ID" value="MTD57169.1"/>
    <property type="molecule type" value="Genomic_DNA"/>
</dbReference>
<evidence type="ECO:0000256" key="2">
    <source>
        <dbReference type="ARBA" id="ARBA00023125"/>
    </source>
</evidence>
<dbReference type="GO" id="GO:0003677">
    <property type="term" value="F:DNA binding"/>
    <property type="evidence" value="ECO:0007669"/>
    <property type="project" value="UniProtKB-KW"/>
</dbReference>
<reference evidence="5 6" key="1">
    <citation type="submission" date="2019-11" db="EMBL/GenBank/DDBJ databases">
        <title>Draft genome of Amycolatopsis RM579.</title>
        <authorList>
            <person name="Duangmal K."/>
            <person name="Mingma R."/>
        </authorList>
    </citation>
    <scope>NUCLEOTIDE SEQUENCE [LARGE SCALE GENOMIC DNA]</scope>
    <source>
        <strain evidence="5 6">RM579</strain>
    </source>
</reference>
<dbReference type="InterPro" id="IPR001387">
    <property type="entry name" value="Cro/C1-type_HTH"/>
</dbReference>
<comment type="caution">
    <text evidence="5">The sequence shown here is derived from an EMBL/GenBank/DDBJ whole genome shotgun (WGS) entry which is preliminary data.</text>
</comment>
<organism evidence="5 6">
    <name type="scientific">Amycolatopsis pithecellobii</name>
    <dbReference type="NCBI Taxonomy" id="664692"/>
    <lineage>
        <taxon>Bacteria</taxon>
        <taxon>Bacillati</taxon>
        <taxon>Actinomycetota</taxon>
        <taxon>Actinomycetes</taxon>
        <taxon>Pseudonocardiales</taxon>
        <taxon>Pseudonocardiaceae</taxon>
        <taxon>Amycolatopsis</taxon>
    </lineage>
</organism>
<sequence length="112" mass="12203">MGHAICGPVRSYAVAGSNDQDQLNDLRRRSVGARVKMLRVSQNLTQQQLADLAGLPRSAISSLEATGRNITLDTLYGIADGLGVHAASLLDDRLFRLPRHPDPDAERSTVRR</sequence>
<name>A0A6N7Z5X6_9PSEU</name>
<dbReference type="GO" id="GO:0003700">
    <property type="term" value="F:DNA-binding transcription factor activity"/>
    <property type="evidence" value="ECO:0007669"/>
    <property type="project" value="TreeGrafter"/>
</dbReference>